<dbReference type="Proteomes" id="UP000254000">
    <property type="component" value="Unassembled WGS sequence"/>
</dbReference>
<evidence type="ECO:0000256" key="2">
    <source>
        <dbReference type="ARBA" id="ARBA00022741"/>
    </source>
</evidence>
<dbReference type="InterPro" id="IPR017871">
    <property type="entry name" value="ABC_transporter-like_CS"/>
</dbReference>
<dbReference type="PANTHER" id="PTHR42781">
    <property type="entry name" value="SPERMIDINE/PUTRESCINE IMPORT ATP-BINDING PROTEIN POTA"/>
    <property type="match status" value="1"/>
</dbReference>
<keyword evidence="2" id="KW-0547">Nucleotide-binding</keyword>
<evidence type="ECO:0000259" key="4">
    <source>
        <dbReference type="PROSITE" id="PS50893"/>
    </source>
</evidence>
<dbReference type="GO" id="GO:0005524">
    <property type="term" value="F:ATP binding"/>
    <property type="evidence" value="ECO:0007669"/>
    <property type="project" value="UniProtKB-KW"/>
</dbReference>
<sequence length="370" mass="41014">MSLEVNIKKKYPSFTLDVAFTAGDETLGFLGASGCGKSLTMRCIAGIETPDEGRIVVNDQVFFDSAQRVNLTPQKRKTALLFQSYMLFPNLTVAENVGAGIERAVPRGVRDAIVVTELKRFGLEGFDKRYPAQLSGGQQQRVALARMLAARPGILMLDEPFSALDAHLKGVLEQNLVSLFDAYDGTILYVSHDIDEALRFCDRIAVVEAGRIMETGTGDDLVNRPQSLAGVKLSGCKNATPAERMGEHRVRLPKWGIEAATAAPVREDVTHLGVRAFYLERASGPGENCYRVRVDRVSDSRFDRTVLLGFLDRVQDEAPTVSADEDEMKYLHQHLFWRVDKLKAGPGELPCEGDELWIRIPPDKVYLVSR</sequence>
<reference evidence="5 6" key="1">
    <citation type="journal article" date="2018" name="Elife">
        <title>Discovery and characterization of a prevalent human gut bacterial enzyme sufficient for the inactivation of a family of plant toxins.</title>
        <authorList>
            <person name="Koppel N."/>
            <person name="Bisanz J.E."/>
            <person name="Pandelia M.E."/>
            <person name="Turnbaugh P.J."/>
            <person name="Balskus E.P."/>
        </authorList>
    </citation>
    <scope>NUCLEOTIDE SEQUENCE [LARGE SCALE GENOMIC DNA]</scope>
    <source>
        <strain evidence="5 6">3C</strain>
    </source>
</reference>
<dbReference type="GeneID" id="97354811"/>
<evidence type="ECO:0000256" key="1">
    <source>
        <dbReference type="ARBA" id="ARBA00022448"/>
    </source>
</evidence>
<proteinExistence type="predicted"/>
<dbReference type="Pfam" id="PF00005">
    <property type="entry name" value="ABC_tran"/>
    <property type="match status" value="1"/>
</dbReference>
<dbReference type="OrthoDB" id="9802264at2"/>
<evidence type="ECO:0000313" key="5">
    <source>
        <dbReference type="EMBL" id="RDB66512.1"/>
    </source>
</evidence>
<dbReference type="PANTHER" id="PTHR42781:SF4">
    <property type="entry name" value="SPERMIDINE_PUTRESCINE IMPORT ATP-BINDING PROTEIN POTA"/>
    <property type="match status" value="1"/>
</dbReference>
<feature type="domain" description="ABC transporter" evidence="4">
    <location>
        <begin position="2"/>
        <end position="234"/>
    </location>
</feature>
<accession>A0A369M508</accession>
<keyword evidence="6" id="KW-1185">Reference proteome</keyword>
<name>A0A369M508_9ACTN</name>
<dbReference type="EMBL" id="PPTS01000002">
    <property type="protein sequence ID" value="RDB66512.1"/>
    <property type="molecule type" value="Genomic_DNA"/>
</dbReference>
<evidence type="ECO:0000256" key="3">
    <source>
        <dbReference type="ARBA" id="ARBA00022840"/>
    </source>
</evidence>
<protein>
    <submittedName>
        <fullName evidence="5">ABC transporter</fullName>
    </submittedName>
</protein>
<dbReference type="InterPro" id="IPR003439">
    <property type="entry name" value="ABC_transporter-like_ATP-bd"/>
</dbReference>
<evidence type="ECO:0000313" key="6">
    <source>
        <dbReference type="Proteomes" id="UP000254000"/>
    </source>
</evidence>
<gene>
    <name evidence="5" type="ORF">C1877_04860</name>
</gene>
<dbReference type="InterPro" id="IPR050093">
    <property type="entry name" value="ABC_SmlMolc_Importer"/>
</dbReference>
<organism evidence="5 6">
    <name type="scientific">Gordonibacter pamelaeae</name>
    <dbReference type="NCBI Taxonomy" id="471189"/>
    <lineage>
        <taxon>Bacteria</taxon>
        <taxon>Bacillati</taxon>
        <taxon>Actinomycetota</taxon>
        <taxon>Coriobacteriia</taxon>
        <taxon>Eggerthellales</taxon>
        <taxon>Eggerthellaceae</taxon>
        <taxon>Gordonibacter</taxon>
    </lineage>
</organism>
<dbReference type="SMART" id="SM00382">
    <property type="entry name" value="AAA"/>
    <property type="match status" value="1"/>
</dbReference>
<dbReference type="InterPro" id="IPR003593">
    <property type="entry name" value="AAA+_ATPase"/>
</dbReference>
<dbReference type="AlphaFoldDB" id="A0A369M508"/>
<comment type="caution">
    <text evidence="5">The sequence shown here is derived from an EMBL/GenBank/DDBJ whole genome shotgun (WGS) entry which is preliminary data.</text>
</comment>
<keyword evidence="3" id="KW-0067">ATP-binding</keyword>
<dbReference type="RefSeq" id="WP_015539969.1">
    <property type="nucleotide sequence ID" value="NZ_CABMMS010000002.1"/>
</dbReference>
<dbReference type="Gene3D" id="3.40.50.300">
    <property type="entry name" value="P-loop containing nucleotide triphosphate hydrolases"/>
    <property type="match status" value="1"/>
</dbReference>
<dbReference type="PROSITE" id="PS00211">
    <property type="entry name" value="ABC_TRANSPORTER_1"/>
    <property type="match status" value="1"/>
</dbReference>
<keyword evidence="1" id="KW-0813">Transport</keyword>
<dbReference type="GO" id="GO:0016887">
    <property type="term" value="F:ATP hydrolysis activity"/>
    <property type="evidence" value="ECO:0007669"/>
    <property type="project" value="InterPro"/>
</dbReference>
<dbReference type="SUPFAM" id="SSF52540">
    <property type="entry name" value="P-loop containing nucleoside triphosphate hydrolases"/>
    <property type="match status" value="1"/>
</dbReference>
<dbReference type="PROSITE" id="PS50893">
    <property type="entry name" value="ABC_TRANSPORTER_2"/>
    <property type="match status" value="1"/>
</dbReference>
<dbReference type="InterPro" id="IPR027417">
    <property type="entry name" value="P-loop_NTPase"/>
</dbReference>